<dbReference type="InterPro" id="IPR043132">
    <property type="entry name" value="BCAT-like_C"/>
</dbReference>
<evidence type="ECO:0000256" key="6">
    <source>
        <dbReference type="ARBA" id="ARBA00023239"/>
    </source>
</evidence>
<dbReference type="RefSeq" id="WP_205213650.1">
    <property type="nucleotide sequence ID" value="NZ_JAFFZP010000015.1"/>
</dbReference>
<proteinExistence type="inferred from homology"/>
<dbReference type="PANTHER" id="PTHR42743:SF2">
    <property type="entry name" value="AMINODEOXYCHORISMATE LYASE"/>
    <property type="match status" value="1"/>
</dbReference>
<comment type="subunit">
    <text evidence="3">Homodimer.</text>
</comment>
<evidence type="ECO:0000256" key="7">
    <source>
        <dbReference type="ARBA" id="ARBA00035633"/>
    </source>
</evidence>
<comment type="similarity">
    <text evidence="2 11">Belongs to the class-IV pyridoxal-phosphate-dependent aminotransferase family.</text>
</comment>
<evidence type="ECO:0000256" key="12">
    <source>
        <dbReference type="RuleBase" id="RU004516"/>
    </source>
</evidence>
<evidence type="ECO:0000313" key="14">
    <source>
        <dbReference type="Proteomes" id="UP000760472"/>
    </source>
</evidence>
<keyword evidence="5" id="KW-0289">Folate biosynthesis</keyword>
<dbReference type="Proteomes" id="UP000760472">
    <property type="component" value="Unassembled WGS sequence"/>
</dbReference>
<evidence type="ECO:0000313" key="13">
    <source>
        <dbReference type="EMBL" id="MBN0987923.1"/>
    </source>
</evidence>
<protein>
    <recommendedName>
        <fullName evidence="8 10">Aminodeoxychorismate lyase</fullName>
        <ecNumber evidence="8 10">4.1.3.38</ecNumber>
    </recommendedName>
</protein>
<dbReference type="EC" id="4.1.3.38" evidence="8 10"/>
<dbReference type="GO" id="GO:0008696">
    <property type="term" value="F:4-amino-4-deoxychorismate lyase activity"/>
    <property type="evidence" value="ECO:0007669"/>
    <property type="project" value="UniProtKB-EC"/>
</dbReference>
<dbReference type="InterPro" id="IPR017824">
    <property type="entry name" value="Aminodeoxychorismate_lyase_IV"/>
</dbReference>
<comment type="pathway">
    <text evidence="7">Cofactor biosynthesis; tetrahydrofolate biosynthesis; 4-aminobenzoate from chorismate: step 2/2.</text>
</comment>
<dbReference type="InterPro" id="IPR001544">
    <property type="entry name" value="Aminotrans_IV"/>
</dbReference>
<dbReference type="NCBIfam" id="NF004761">
    <property type="entry name" value="PRK06092.1"/>
    <property type="match status" value="1"/>
</dbReference>
<dbReference type="NCBIfam" id="TIGR03461">
    <property type="entry name" value="pabC_Proteo"/>
    <property type="match status" value="1"/>
</dbReference>
<evidence type="ECO:0000256" key="2">
    <source>
        <dbReference type="ARBA" id="ARBA00009320"/>
    </source>
</evidence>
<dbReference type="Gene3D" id="3.20.10.10">
    <property type="entry name" value="D-amino Acid Aminotransferase, subunit A, domain 2"/>
    <property type="match status" value="1"/>
</dbReference>
<accession>A0ABS2W8B3</accession>
<comment type="cofactor">
    <cofactor evidence="1 12">
        <name>pyridoxal 5'-phosphate</name>
        <dbReference type="ChEBI" id="CHEBI:597326"/>
    </cofactor>
</comment>
<evidence type="ECO:0000256" key="8">
    <source>
        <dbReference type="ARBA" id="ARBA00035676"/>
    </source>
</evidence>
<keyword evidence="6 13" id="KW-0456">Lyase</keyword>
<sequence length="285" mass="31191">MRFYILINGQSEQSIPVTDRGLAYGHGLFETITLNGSQPVVWQAHLDRLCKGADRLGIPLPANIQSLLEADLAKLLQLQPASGSRQVLKITITRGCGGRGYAVDDRVPINRIVQLNPFPDYPEQPSVKGVSVRLCQTRLALSPLLAGIKHLNRLEQVLARAEWNDSRIREGIVLDSEGFLVEGTMSNLFWAQGGGLYTPQLDRCGVAGIIRQTILTLAEQIGVTVCEGLYAADTLVAADEVFVCNSVIAIWPVTRLITDQGRSPEWPVGPLTRLLQSRLVAEGIY</sequence>
<evidence type="ECO:0000256" key="10">
    <source>
        <dbReference type="NCBIfam" id="TIGR03461"/>
    </source>
</evidence>
<comment type="caution">
    <text evidence="13">The sequence shown here is derived from an EMBL/GenBank/DDBJ whole genome shotgun (WGS) entry which is preliminary data.</text>
</comment>
<evidence type="ECO:0000256" key="4">
    <source>
        <dbReference type="ARBA" id="ARBA00022898"/>
    </source>
</evidence>
<dbReference type="EMBL" id="JAFFZP010000015">
    <property type="protein sequence ID" value="MBN0987923.1"/>
    <property type="molecule type" value="Genomic_DNA"/>
</dbReference>
<dbReference type="Gene3D" id="3.30.470.10">
    <property type="match status" value="1"/>
</dbReference>
<evidence type="ECO:0000256" key="3">
    <source>
        <dbReference type="ARBA" id="ARBA00011738"/>
    </source>
</evidence>
<dbReference type="PANTHER" id="PTHR42743">
    <property type="entry name" value="AMINO-ACID AMINOTRANSFERASE"/>
    <property type="match status" value="1"/>
</dbReference>
<dbReference type="CDD" id="cd01559">
    <property type="entry name" value="ADCL_like"/>
    <property type="match status" value="1"/>
</dbReference>
<name>A0ABS2W8B3_9GAMM</name>
<evidence type="ECO:0000256" key="9">
    <source>
        <dbReference type="ARBA" id="ARBA00049529"/>
    </source>
</evidence>
<keyword evidence="4 12" id="KW-0663">Pyridoxal phosphate</keyword>
<dbReference type="PROSITE" id="PS00770">
    <property type="entry name" value="AA_TRANSFER_CLASS_4"/>
    <property type="match status" value="1"/>
</dbReference>
<evidence type="ECO:0000256" key="11">
    <source>
        <dbReference type="RuleBase" id="RU004106"/>
    </source>
</evidence>
<dbReference type="InterPro" id="IPR036038">
    <property type="entry name" value="Aminotransferase-like"/>
</dbReference>
<dbReference type="Pfam" id="PF01063">
    <property type="entry name" value="Aminotran_4"/>
    <property type="match status" value="1"/>
</dbReference>
<organism evidence="13 14">
    <name type="scientific">Amphritea pacifica</name>
    <dbReference type="NCBI Taxonomy" id="2811233"/>
    <lineage>
        <taxon>Bacteria</taxon>
        <taxon>Pseudomonadati</taxon>
        <taxon>Pseudomonadota</taxon>
        <taxon>Gammaproteobacteria</taxon>
        <taxon>Oceanospirillales</taxon>
        <taxon>Oceanospirillaceae</taxon>
        <taxon>Amphritea</taxon>
    </lineage>
</organism>
<dbReference type="InterPro" id="IPR018300">
    <property type="entry name" value="Aminotrans_IV_CS"/>
</dbReference>
<dbReference type="InterPro" id="IPR043131">
    <property type="entry name" value="BCAT-like_N"/>
</dbReference>
<gene>
    <name evidence="13" type="primary">pabC</name>
    <name evidence="13" type="ORF">JW498_11140</name>
</gene>
<evidence type="ECO:0000256" key="1">
    <source>
        <dbReference type="ARBA" id="ARBA00001933"/>
    </source>
</evidence>
<dbReference type="SUPFAM" id="SSF56752">
    <property type="entry name" value="D-aminoacid aminotransferase-like PLP-dependent enzymes"/>
    <property type="match status" value="1"/>
</dbReference>
<evidence type="ECO:0000256" key="5">
    <source>
        <dbReference type="ARBA" id="ARBA00022909"/>
    </source>
</evidence>
<comment type="catalytic activity">
    <reaction evidence="9">
        <text>4-amino-4-deoxychorismate = 4-aminobenzoate + pyruvate + H(+)</text>
        <dbReference type="Rhea" id="RHEA:16201"/>
        <dbReference type="ChEBI" id="CHEBI:15361"/>
        <dbReference type="ChEBI" id="CHEBI:15378"/>
        <dbReference type="ChEBI" id="CHEBI:17836"/>
        <dbReference type="ChEBI" id="CHEBI:58406"/>
        <dbReference type="EC" id="4.1.3.38"/>
    </reaction>
</comment>
<keyword evidence="14" id="KW-1185">Reference proteome</keyword>
<reference evidence="13 14" key="1">
    <citation type="submission" date="2021-02" db="EMBL/GenBank/DDBJ databases">
        <title>A novel species of genus Amphritea isolated from a fishpond in China.</title>
        <authorList>
            <person name="Lu H."/>
        </authorList>
    </citation>
    <scope>NUCLEOTIDE SEQUENCE [LARGE SCALE GENOMIC DNA]</scope>
    <source>
        <strain evidence="13 14">RP18W</strain>
    </source>
</reference>
<dbReference type="InterPro" id="IPR050571">
    <property type="entry name" value="Class-IV_PLP-Dep_Aminotrnsfr"/>
</dbReference>